<keyword evidence="2" id="KW-0687">Ribonucleoprotein</keyword>
<sequence>MVKYSRDPSKPTKSSEAMGQNLRVHFKNTRETSFAIRKLPLVKAKRYLKVVIAHKQAIPFRRFCRGVG</sequence>
<protein>
    <submittedName>
        <fullName evidence="2">60S ribosomal protein L17</fullName>
    </submittedName>
</protein>
<dbReference type="Gene3D" id="3.90.470.10">
    <property type="entry name" value="Ribosomal protein L22/L17"/>
    <property type="match status" value="1"/>
</dbReference>
<proteinExistence type="predicted"/>
<reference evidence="2" key="2">
    <citation type="submission" date="2023-04" db="EMBL/GenBank/DDBJ databases">
        <authorList>
            <person name="Bruccoleri R.E."/>
            <person name="Oakeley E.J."/>
            <person name="Faust A.-M."/>
            <person name="Dessus-Babus S."/>
            <person name="Altorfer M."/>
            <person name="Burckhardt D."/>
            <person name="Oertli M."/>
            <person name="Naumann U."/>
            <person name="Petersen F."/>
            <person name="Wong J."/>
        </authorList>
    </citation>
    <scope>NUCLEOTIDE SEQUENCE</scope>
    <source>
        <strain evidence="2">GSM-AAB239-AS_SAM_17_03QT</strain>
        <tissue evidence="2">Leaf</tissue>
    </source>
</reference>
<dbReference type="GO" id="GO:0002181">
    <property type="term" value="P:cytoplasmic translation"/>
    <property type="evidence" value="ECO:0007669"/>
    <property type="project" value="TreeGrafter"/>
</dbReference>
<dbReference type="PANTHER" id="PTHR11593">
    <property type="entry name" value="60S RIBOSOMAL PROTEIN L17"/>
    <property type="match status" value="1"/>
</dbReference>
<keyword evidence="3" id="KW-1185">Reference proteome</keyword>
<gene>
    <name evidence="2" type="ORF">M6B38_245945</name>
</gene>
<dbReference type="InterPro" id="IPR005721">
    <property type="entry name" value="Ribosomal_uL22_euk/arc"/>
</dbReference>
<comment type="caution">
    <text evidence="2">The sequence shown here is derived from an EMBL/GenBank/DDBJ whole genome shotgun (WGS) entry which is preliminary data.</text>
</comment>
<dbReference type="GO" id="GO:0022625">
    <property type="term" value="C:cytosolic large ribosomal subunit"/>
    <property type="evidence" value="ECO:0007669"/>
    <property type="project" value="TreeGrafter"/>
</dbReference>
<accession>A0AAX6DHH5</accession>
<organism evidence="2 3">
    <name type="scientific">Iris pallida</name>
    <name type="common">Sweet iris</name>
    <dbReference type="NCBI Taxonomy" id="29817"/>
    <lineage>
        <taxon>Eukaryota</taxon>
        <taxon>Viridiplantae</taxon>
        <taxon>Streptophyta</taxon>
        <taxon>Embryophyta</taxon>
        <taxon>Tracheophyta</taxon>
        <taxon>Spermatophyta</taxon>
        <taxon>Magnoliopsida</taxon>
        <taxon>Liliopsida</taxon>
        <taxon>Asparagales</taxon>
        <taxon>Iridaceae</taxon>
        <taxon>Iridoideae</taxon>
        <taxon>Irideae</taxon>
        <taxon>Iris</taxon>
    </lineage>
</organism>
<dbReference type="GO" id="GO:0003735">
    <property type="term" value="F:structural constituent of ribosome"/>
    <property type="evidence" value="ECO:0007669"/>
    <property type="project" value="InterPro"/>
</dbReference>
<dbReference type="SUPFAM" id="SSF54843">
    <property type="entry name" value="Ribosomal protein L22"/>
    <property type="match status" value="1"/>
</dbReference>
<evidence type="ECO:0000313" key="2">
    <source>
        <dbReference type="EMBL" id="KAJ6791179.1"/>
    </source>
</evidence>
<feature type="compositionally biased region" description="Basic and acidic residues" evidence="1">
    <location>
        <begin position="1"/>
        <end position="10"/>
    </location>
</feature>
<evidence type="ECO:0000313" key="3">
    <source>
        <dbReference type="Proteomes" id="UP001140949"/>
    </source>
</evidence>
<dbReference type="PANTHER" id="PTHR11593:SF10">
    <property type="entry name" value="60S RIBOSOMAL PROTEIN L17"/>
    <property type="match status" value="1"/>
</dbReference>
<feature type="region of interest" description="Disordered" evidence="1">
    <location>
        <begin position="1"/>
        <end position="20"/>
    </location>
</feature>
<keyword evidence="2" id="KW-0689">Ribosomal protein</keyword>
<dbReference type="EMBL" id="JANAVB010044619">
    <property type="protein sequence ID" value="KAJ6791179.1"/>
    <property type="molecule type" value="Genomic_DNA"/>
</dbReference>
<dbReference type="Proteomes" id="UP001140949">
    <property type="component" value="Unassembled WGS sequence"/>
</dbReference>
<evidence type="ECO:0000256" key="1">
    <source>
        <dbReference type="SAM" id="MobiDB-lite"/>
    </source>
</evidence>
<dbReference type="InterPro" id="IPR036394">
    <property type="entry name" value="Ribosomal_uL22_sf"/>
</dbReference>
<reference evidence="2" key="1">
    <citation type="journal article" date="2023" name="GigaByte">
        <title>Genome assembly of the bearded iris, Iris pallida Lam.</title>
        <authorList>
            <person name="Bruccoleri R.E."/>
            <person name="Oakeley E.J."/>
            <person name="Faust A.M.E."/>
            <person name="Altorfer M."/>
            <person name="Dessus-Babus S."/>
            <person name="Burckhardt D."/>
            <person name="Oertli M."/>
            <person name="Naumann U."/>
            <person name="Petersen F."/>
            <person name="Wong J."/>
        </authorList>
    </citation>
    <scope>NUCLEOTIDE SEQUENCE</scope>
    <source>
        <strain evidence="2">GSM-AAB239-AS_SAM_17_03QT</strain>
    </source>
</reference>
<dbReference type="AlphaFoldDB" id="A0AAX6DHH5"/>
<name>A0AAX6DHH5_IRIPA</name>